<name>A0A7R9WXI6_9STRA</name>
<accession>A0A7R9WXI6</accession>
<feature type="compositionally biased region" description="Polar residues" evidence="1">
    <location>
        <begin position="98"/>
        <end position="107"/>
    </location>
</feature>
<gene>
    <name evidence="2" type="ORF">CAUS1442_LOCUS9408</name>
</gene>
<dbReference type="EMBL" id="HBEF01015019">
    <property type="protein sequence ID" value="CAD8337280.1"/>
    <property type="molecule type" value="Transcribed_RNA"/>
</dbReference>
<protein>
    <submittedName>
        <fullName evidence="2">Uncharacterized protein</fullName>
    </submittedName>
</protein>
<feature type="region of interest" description="Disordered" evidence="1">
    <location>
        <begin position="87"/>
        <end position="122"/>
    </location>
</feature>
<reference evidence="2" key="1">
    <citation type="submission" date="2021-01" db="EMBL/GenBank/DDBJ databases">
        <authorList>
            <person name="Corre E."/>
            <person name="Pelletier E."/>
            <person name="Niang G."/>
            <person name="Scheremetjew M."/>
            <person name="Finn R."/>
            <person name="Kale V."/>
            <person name="Holt S."/>
            <person name="Cochrane G."/>
            <person name="Meng A."/>
            <person name="Brown T."/>
            <person name="Cohen L."/>
        </authorList>
    </citation>
    <scope>NUCLEOTIDE SEQUENCE</scope>
    <source>
        <strain evidence="2">CCMP3328</strain>
    </source>
</reference>
<proteinExistence type="predicted"/>
<sequence>MVVNLEDDLNIAITHNYVSTSNLGNVLQFLKTKQDQISGCRDREESIKPEHLHEQFVECLQRKYSENKLKRALQQDGWTCDAWHVESKKKARTDGKEQQPTSPKTSMAAQFQANSSFSFSFL</sequence>
<evidence type="ECO:0000313" key="2">
    <source>
        <dbReference type="EMBL" id="CAD8337280.1"/>
    </source>
</evidence>
<feature type="compositionally biased region" description="Low complexity" evidence="1">
    <location>
        <begin position="108"/>
        <end position="122"/>
    </location>
</feature>
<feature type="compositionally biased region" description="Basic and acidic residues" evidence="1">
    <location>
        <begin position="87"/>
        <end position="97"/>
    </location>
</feature>
<evidence type="ECO:0000256" key="1">
    <source>
        <dbReference type="SAM" id="MobiDB-lite"/>
    </source>
</evidence>
<dbReference type="AlphaFoldDB" id="A0A7R9WXI6"/>
<organism evidence="2">
    <name type="scientific">Craspedostauros australis</name>
    <dbReference type="NCBI Taxonomy" id="1486917"/>
    <lineage>
        <taxon>Eukaryota</taxon>
        <taxon>Sar</taxon>
        <taxon>Stramenopiles</taxon>
        <taxon>Ochrophyta</taxon>
        <taxon>Bacillariophyta</taxon>
        <taxon>Bacillariophyceae</taxon>
        <taxon>Bacillariophycidae</taxon>
        <taxon>Naviculales</taxon>
        <taxon>Naviculaceae</taxon>
        <taxon>Craspedostauros</taxon>
    </lineage>
</organism>